<evidence type="ECO:0000259" key="7">
    <source>
        <dbReference type="Pfam" id="PF24986"/>
    </source>
</evidence>
<protein>
    <recommendedName>
        <fullName evidence="5">Ribosome maturation factor RimM</fullName>
    </recommendedName>
</protein>
<comment type="similarity">
    <text evidence="5">Belongs to the RimM family.</text>
</comment>
<organism evidence="8 9">
    <name type="scientific">Bianquea renquensis</name>
    <dbReference type="NCBI Taxonomy" id="2763661"/>
    <lineage>
        <taxon>Bacteria</taxon>
        <taxon>Bacillati</taxon>
        <taxon>Bacillota</taxon>
        <taxon>Clostridia</taxon>
        <taxon>Eubacteriales</taxon>
        <taxon>Bianqueaceae</taxon>
        <taxon>Bianquea</taxon>
    </lineage>
</organism>
<name>A0A926I3A5_9FIRM</name>
<accession>A0A926I3A5</accession>
<dbReference type="SUPFAM" id="SSF50346">
    <property type="entry name" value="PRC-barrel domain"/>
    <property type="match status" value="1"/>
</dbReference>
<reference evidence="8" key="1">
    <citation type="submission" date="2020-08" db="EMBL/GenBank/DDBJ databases">
        <title>Genome public.</title>
        <authorList>
            <person name="Liu C."/>
            <person name="Sun Q."/>
        </authorList>
    </citation>
    <scope>NUCLEOTIDE SEQUENCE</scope>
    <source>
        <strain evidence="8">NSJ-32</strain>
    </source>
</reference>
<evidence type="ECO:0000256" key="2">
    <source>
        <dbReference type="ARBA" id="ARBA00022517"/>
    </source>
</evidence>
<evidence type="ECO:0000256" key="1">
    <source>
        <dbReference type="ARBA" id="ARBA00022490"/>
    </source>
</evidence>
<comment type="function">
    <text evidence="5">An accessory protein needed during the final step in the assembly of 30S ribosomal subunit, possibly for assembly of the head region. Essential for efficient processing of 16S rRNA. May be needed both before and after RbfA during the maturation of 16S rRNA. It has affinity for free ribosomal 30S subunits but not for 70S ribosomes.</text>
</comment>
<dbReference type="PANTHER" id="PTHR33692">
    <property type="entry name" value="RIBOSOME MATURATION FACTOR RIMM"/>
    <property type="match status" value="1"/>
</dbReference>
<keyword evidence="3 5" id="KW-0698">rRNA processing</keyword>
<evidence type="ECO:0000256" key="4">
    <source>
        <dbReference type="ARBA" id="ARBA00023186"/>
    </source>
</evidence>
<dbReference type="NCBIfam" id="TIGR02273">
    <property type="entry name" value="16S_RimM"/>
    <property type="match status" value="1"/>
</dbReference>
<dbReference type="Gene3D" id="2.30.30.240">
    <property type="entry name" value="PRC-barrel domain"/>
    <property type="match status" value="1"/>
</dbReference>
<dbReference type="HAMAP" id="MF_00014">
    <property type="entry name" value="Ribosome_mat_RimM"/>
    <property type="match status" value="1"/>
</dbReference>
<evidence type="ECO:0000256" key="3">
    <source>
        <dbReference type="ARBA" id="ARBA00022552"/>
    </source>
</evidence>
<dbReference type="InterPro" id="IPR011033">
    <property type="entry name" value="PRC_barrel-like_sf"/>
</dbReference>
<keyword evidence="1 5" id="KW-0963">Cytoplasm</keyword>
<gene>
    <name evidence="5 8" type="primary">rimM</name>
    <name evidence="8" type="ORF">H8730_15380</name>
</gene>
<dbReference type="Pfam" id="PF01782">
    <property type="entry name" value="RimM"/>
    <property type="match status" value="1"/>
</dbReference>
<dbReference type="EMBL" id="JACRSQ010000036">
    <property type="protein sequence ID" value="MBC8544926.1"/>
    <property type="molecule type" value="Genomic_DNA"/>
</dbReference>
<dbReference type="Pfam" id="PF24986">
    <property type="entry name" value="PRC_RimM"/>
    <property type="match status" value="1"/>
</dbReference>
<keyword evidence="9" id="KW-1185">Reference proteome</keyword>
<comment type="caution">
    <text evidence="8">The sequence shown here is derived from an EMBL/GenBank/DDBJ whole genome shotgun (WGS) entry which is preliminary data.</text>
</comment>
<comment type="domain">
    <text evidence="5">The PRC barrel domain binds ribosomal protein uS19.</text>
</comment>
<dbReference type="InterPro" id="IPR009000">
    <property type="entry name" value="Transl_B-barrel_sf"/>
</dbReference>
<keyword evidence="4 5" id="KW-0143">Chaperone</keyword>
<dbReference type="SUPFAM" id="SSF50447">
    <property type="entry name" value="Translation proteins"/>
    <property type="match status" value="1"/>
</dbReference>
<evidence type="ECO:0000313" key="9">
    <source>
        <dbReference type="Proteomes" id="UP000657006"/>
    </source>
</evidence>
<comment type="subunit">
    <text evidence="5">Binds ribosomal protein uS19.</text>
</comment>
<dbReference type="InterPro" id="IPR002676">
    <property type="entry name" value="RimM_N"/>
</dbReference>
<feature type="domain" description="Ribosome maturation factor RimM PRC barrel" evidence="7">
    <location>
        <begin position="105"/>
        <end position="171"/>
    </location>
</feature>
<dbReference type="InterPro" id="IPR036976">
    <property type="entry name" value="RimM_N_sf"/>
</dbReference>
<dbReference type="InterPro" id="IPR056792">
    <property type="entry name" value="PRC_RimM"/>
</dbReference>
<proteinExistence type="inferred from homology"/>
<dbReference type="GO" id="GO:0005840">
    <property type="term" value="C:ribosome"/>
    <property type="evidence" value="ECO:0007669"/>
    <property type="project" value="InterPro"/>
</dbReference>
<sequence>MEDMFRIGVVSSAHGIKGAVKVFPTTQEPGRFSRLEQVIYKAPGKEDSVGERWTIQSASPFQNMVLIQVKELTDRNQAEAVKGGTLWIPREEALPLEENEYYIADVVGSLVMTEEGETLGIIDDVLMTGSNEVFAVKTSDGQEILIPSIKDCVIAMDLTKKIVTVHLLEGLR</sequence>
<dbReference type="GO" id="GO:0042274">
    <property type="term" value="P:ribosomal small subunit biogenesis"/>
    <property type="evidence" value="ECO:0007669"/>
    <property type="project" value="UniProtKB-UniRule"/>
</dbReference>
<dbReference type="GO" id="GO:0006364">
    <property type="term" value="P:rRNA processing"/>
    <property type="evidence" value="ECO:0007669"/>
    <property type="project" value="UniProtKB-UniRule"/>
</dbReference>
<dbReference type="RefSeq" id="WP_177719604.1">
    <property type="nucleotide sequence ID" value="NZ_JACRSQ010000036.1"/>
</dbReference>
<comment type="subcellular location">
    <subcellularLocation>
        <location evidence="5">Cytoplasm</location>
    </subcellularLocation>
</comment>
<evidence type="ECO:0000313" key="8">
    <source>
        <dbReference type="EMBL" id="MBC8544926.1"/>
    </source>
</evidence>
<dbReference type="InterPro" id="IPR011961">
    <property type="entry name" value="RimM"/>
</dbReference>
<keyword evidence="2 5" id="KW-0690">Ribosome biogenesis</keyword>
<dbReference type="PANTHER" id="PTHR33692:SF1">
    <property type="entry name" value="RIBOSOME MATURATION FACTOR RIMM"/>
    <property type="match status" value="1"/>
</dbReference>
<dbReference type="Gene3D" id="2.40.30.60">
    <property type="entry name" value="RimM"/>
    <property type="match status" value="1"/>
</dbReference>
<dbReference type="GO" id="GO:0043022">
    <property type="term" value="F:ribosome binding"/>
    <property type="evidence" value="ECO:0007669"/>
    <property type="project" value="InterPro"/>
</dbReference>
<evidence type="ECO:0000259" key="6">
    <source>
        <dbReference type="Pfam" id="PF01782"/>
    </source>
</evidence>
<evidence type="ECO:0000256" key="5">
    <source>
        <dbReference type="HAMAP-Rule" id="MF_00014"/>
    </source>
</evidence>
<feature type="domain" description="RimM N-terminal" evidence="6">
    <location>
        <begin position="7"/>
        <end position="91"/>
    </location>
</feature>
<dbReference type="AlphaFoldDB" id="A0A926I3A5"/>
<dbReference type="Proteomes" id="UP000657006">
    <property type="component" value="Unassembled WGS sequence"/>
</dbReference>
<dbReference type="GO" id="GO:0005737">
    <property type="term" value="C:cytoplasm"/>
    <property type="evidence" value="ECO:0007669"/>
    <property type="project" value="UniProtKB-SubCell"/>
</dbReference>